<feature type="transmembrane region" description="Helical" evidence="1">
    <location>
        <begin position="268"/>
        <end position="287"/>
    </location>
</feature>
<dbReference type="EMBL" id="JALPQF010000025">
    <property type="protein sequence ID" value="MCK8482249.1"/>
    <property type="molecule type" value="Genomic_DNA"/>
</dbReference>
<keyword evidence="1" id="KW-0472">Membrane</keyword>
<evidence type="ECO:0000313" key="3">
    <source>
        <dbReference type="Proteomes" id="UP001203687"/>
    </source>
</evidence>
<evidence type="ECO:0000313" key="2">
    <source>
        <dbReference type="EMBL" id="MCK8482249.1"/>
    </source>
</evidence>
<reference evidence="2" key="1">
    <citation type="submission" date="2022-04" db="EMBL/GenBank/DDBJ databases">
        <authorList>
            <person name="Ren T."/>
        </authorList>
    </citation>
    <scope>NUCLEOTIDE SEQUENCE</scope>
    <source>
        <strain evidence="2">F63249</strain>
    </source>
</reference>
<keyword evidence="3" id="KW-1185">Reference proteome</keyword>
<proteinExistence type="predicted"/>
<dbReference type="RefSeq" id="WP_248413969.1">
    <property type="nucleotide sequence ID" value="NZ_JALPQF010000025.1"/>
</dbReference>
<keyword evidence="1" id="KW-0812">Transmembrane</keyword>
<evidence type="ECO:0000256" key="1">
    <source>
        <dbReference type="SAM" id="Phobius"/>
    </source>
</evidence>
<dbReference type="Proteomes" id="UP001203687">
    <property type="component" value="Unassembled WGS sequence"/>
</dbReference>
<protein>
    <submittedName>
        <fullName evidence="2">Uncharacterized protein</fullName>
    </submittedName>
</protein>
<organism evidence="2 3">
    <name type="scientific">Psychroserpens algicola</name>
    <dbReference type="NCBI Taxonomy" id="1719034"/>
    <lineage>
        <taxon>Bacteria</taxon>
        <taxon>Pseudomonadati</taxon>
        <taxon>Bacteroidota</taxon>
        <taxon>Flavobacteriia</taxon>
        <taxon>Flavobacteriales</taxon>
        <taxon>Flavobacteriaceae</taxon>
        <taxon>Psychroserpens</taxon>
    </lineage>
</organism>
<comment type="caution">
    <text evidence="2">The sequence shown here is derived from an EMBL/GenBank/DDBJ whole genome shotgun (WGS) entry which is preliminary data.</text>
</comment>
<accession>A0ABT0HD03</accession>
<keyword evidence="1" id="KW-1133">Transmembrane helix</keyword>
<gene>
    <name evidence="2" type="ORF">MUY34_16580</name>
</gene>
<name>A0ABT0HD03_9FLAO</name>
<sequence length="545" mass="63230">MKYISFIDQLGLDIESLSNIDSNGIIKLQKQLKAKAMLGDANNLGEVAHLIEKLKDDTTRQSYVFIEKHDWLKQLISGNHKAIKQAEIEVDTSLITNEEDLKYFLAPFLKDNLKVFLSDTLNKGKYVLLLKVLDHNYLFSEENNQLVINFLKARLNYAAVYLREKRLNDKEHPVAFITNKVFINCLNQYPDNFNQEIQELNSEVIDIYNSKRRNVDNQQFRFAAKAMVAFSVLETSNFFLAETLKSNANIAREYTYPSRSSRKTGSGFGGWSAFVIIMIVIRIIFWVSKDSKKSNYDYINGSNYSSQPIYNDAFQRKLDSLRTLHSVDDILNVEETVIESTESTETEPNYDRFKLADHTKFIYTLKRKVERKNVDKDGYIKPLDPFSNPYPKTFTVIPHKTEDIDNSLVKITNRTKEDLIVFRLTNGIDQSLYIPKNQSTFAKISDQDSLVFYTGRHFVSTKFSHFIEDTDLSNMLVVNKENDIPNSEISIYPFKDKISKVNSSSSNKILIDTTRVEQIKAKNLNLKPLSINKLYTDYYNRKYRR</sequence>